<reference evidence="3" key="1">
    <citation type="submission" date="2016-10" db="EMBL/GenBank/DDBJ databases">
        <authorList>
            <person name="Varghese N."/>
            <person name="Submissions S."/>
        </authorList>
    </citation>
    <scope>NUCLEOTIDE SEQUENCE [LARGE SCALE GENOMIC DNA]</scope>
    <source>
        <strain evidence="3">DSM 1565</strain>
    </source>
</reference>
<dbReference type="Gene3D" id="3.90.550.10">
    <property type="entry name" value="Spore Coat Polysaccharide Biosynthesis Protein SpsA, Chain A"/>
    <property type="match status" value="1"/>
</dbReference>
<dbReference type="GO" id="GO:0016758">
    <property type="term" value="F:hexosyltransferase activity"/>
    <property type="evidence" value="ECO:0007669"/>
    <property type="project" value="UniProtKB-ARBA"/>
</dbReference>
<keyword evidence="3" id="KW-1185">Reference proteome</keyword>
<dbReference type="Pfam" id="PF00535">
    <property type="entry name" value="Glycos_transf_2"/>
    <property type="match status" value="1"/>
</dbReference>
<evidence type="ECO:0000313" key="3">
    <source>
        <dbReference type="Proteomes" id="UP000199423"/>
    </source>
</evidence>
<evidence type="ECO:0000313" key="2">
    <source>
        <dbReference type="EMBL" id="SFV34373.1"/>
    </source>
</evidence>
<dbReference type="CDD" id="cd00761">
    <property type="entry name" value="Glyco_tranf_GTA_type"/>
    <property type="match status" value="1"/>
</dbReference>
<dbReference type="PANTHER" id="PTHR22916:SF3">
    <property type="entry name" value="UDP-GLCNAC:BETAGAL BETA-1,3-N-ACETYLGLUCOSAMINYLTRANSFERASE-LIKE PROTEIN 1"/>
    <property type="match status" value="1"/>
</dbReference>
<dbReference type="STRING" id="51670.SAMN04488557_2303"/>
<accession>A0A1I7NI90</accession>
<organism evidence="2 3">
    <name type="scientific">Hyphomicrobium facile</name>
    <dbReference type="NCBI Taxonomy" id="51670"/>
    <lineage>
        <taxon>Bacteria</taxon>
        <taxon>Pseudomonadati</taxon>
        <taxon>Pseudomonadota</taxon>
        <taxon>Alphaproteobacteria</taxon>
        <taxon>Hyphomicrobiales</taxon>
        <taxon>Hyphomicrobiaceae</taxon>
        <taxon>Hyphomicrobium</taxon>
    </lineage>
</organism>
<gene>
    <name evidence="2" type="ORF">SAMN04488557_2303</name>
</gene>
<sequence length="450" mass="50730">MRGSVRRSGVLRRLSEEWTFRTSLAHTPVRKAKTEMEFRESLLVLRRLFDNDVRRDAVLERLRRLLGRDIRWVIAHSGGGSLRPMLDDILAIANGCSIEEIIAVFPVALVDEWAFRQPANGVKRRSLADAWTRRAESANREDISLLAANLSTRAAERSHWLEHAFAASGVSAGLDAVEAQIPFEFRTCEKSESGPLVTVLMSAFNSASTIRRAAKSILNQTWRNVEVIITDDASTDETGSLIAALAQEDERVKIRRNDRNVGTYISRNMALSVSTGQFITCHDADDIAHPEKLALQMQSIMGGENSASIISRWIRMERGGRVMPTSLTSFVQEDYSSLLIRREVFDAIGYWDSVRTSGDSEYRERVKRRFGTQAEKELSQILSIGQFSGTTLTGSPETEVSWLKFASPRVQYREAYKAWHKSVPAEEIYMPFPIDRRPFAITPDQTSELS</sequence>
<protein>
    <submittedName>
        <fullName evidence="2">Glycosyl transferase family 2</fullName>
    </submittedName>
</protein>
<dbReference type="PANTHER" id="PTHR22916">
    <property type="entry name" value="GLYCOSYLTRANSFERASE"/>
    <property type="match status" value="1"/>
</dbReference>
<dbReference type="InterPro" id="IPR029044">
    <property type="entry name" value="Nucleotide-diphossugar_trans"/>
</dbReference>
<dbReference type="SUPFAM" id="SSF53448">
    <property type="entry name" value="Nucleotide-diphospho-sugar transferases"/>
    <property type="match status" value="1"/>
</dbReference>
<dbReference type="Proteomes" id="UP000199423">
    <property type="component" value="Unassembled WGS sequence"/>
</dbReference>
<dbReference type="EMBL" id="FPCH01000002">
    <property type="protein sequence ID" value="SFV34373.1"/>
    <property type="molecule type" value="Genomic_DNA"/>
</dbReference>
<feature type="domain" description="Glycosyltransferase 2-like" evidence="1">
    <location>
        <begin position="198"/>
        <end position="342"/>
    </location>
</feature>
<keyword evidence="2" id="KW-0808">Transferase</keyword>
<proteinExistence type="predicted"/>
<dbReference type="InterPro" id="IPR001173">
    <property type="entry name" value="Glyco_trans_2-like"/>
</dbReference>
<name>A0A1I7NI90_9HYPH</name>
<dbReference type="AlphaFoldDB" id="A0A1I7NI90"/>
<evidence type="ECO:0000259" key="1">
    <source>
        <dbReference type="Pfam" id="PF00535"/>
    </source>
</evidence>